<feature type="compositionally biased region" description="Basic and acidic residues" evidence="1">
    <location>
        <begin position="56"/>
        <end position="73"/>
    </location>
</feature>
<dbReference type="OrthoDB" id="329419at2"/>
<evidence type="ECO:0000256" key="1">
    <source>
        <dbReference type="SAM" id="MobiDB-lite"/>
    </source>
</evidence>
<proteinExistence type="predicted"/>
<evidence type="ECO:0000313" key="2">
    <source>
        <dbReference type="EMBL" id="SIT65841.1"/>
    </source>
</evidence>
<feature type="region of interest" description="Disordered" evidence="1">
    <location>
        <begin position="34"/>
        <end position="73"/>
    </location>
</feature>
<protein>
    <submittedName>
        <fullName evidence="2">Protein required for attachment to host cells</fullName>
    </submittedName>
</protein>
<dbReference type="AlphaFoldDB" id="A0A1R3VMN3"/>
<sequence length="144" mass="16153">MTAWVLVADASRARIFSADKSFSELQELQDFAHPESRLHEQSMQSDRPGRVFDSAGDGRHAMGKENPPKKHEATRFAKTLCEHINMGRARGDFEKLYIIAAPAFLGELRQGMNPTTQKAVVEEVSKNLATQSVEEIRAQLPQFL</sequence>
<dbReference type="Pfam" id="PF10116">
    <property type="entry name" value="Host_attach"/>
    <property type="match status" value="1"/>
</dbReference>
<keyword evidence="3" id="KW-1185">Reference proteome</keyword>
<accession>A0A1R3VMN3</accession>
<name>A0A1R3VMN3_9GAMM</name>
<evidence type="ECO:0000313" key="3">
    <source>
        <dbReference type="Proteomes" id="UP000223759"/>
    </source>
</evidence>
<gene>
    <name evidence="2" type="ORF">SAMN05216526_0296</name>
</gene>
<organism evidence="2 3">
    <name type="scientific">Ectothiorhodosinus mongolicus</name>
    <dbReference type="NCBI Taxonomy" id="233100"/>
    <lineage>
        <taxon>Bacteria</taxon>
        <taxon>Pseudomonadati</taxon>
        <taxon>Pseudomonadota</taxon>
        <taxon>Gammaproteobacteria</taxon>
        <taxon>Chromatiales</taxon>
        <taxon>Ectothiorhodospiraceae</taxon>
        <taxon>Ectothiorhodosinus</taxon>
    </lineage>
</organism>
<dbReference type="InterPro" id="IPR019291">
    <property type="entry name" value="Host_attachment_protein"/>
</dbReference>
<dbReference type="STRING" id="233100.SAMN05216526_0296"/>
<dbReference type="Proteomes" id="UP000223759">
    <property type="component" value="Unassembled WGS sequence"/>
</dbReference>
<dbReference type="RefSeq" id="WP_076754312.1">
    <property type="nucleotide sequence ID" value="NZ_CP023018.1"/>
</dbReference>
<reference evidence="2 3" key="1">
    <citation type="submission" date="2017-01" db="EMBL/GenBank/DDBJ databases">
        <authorList>
            <person name="Mah S.A."/>
            <person name="Swanson W.J."/>
            <person name="Moy G.W."/>
            <person name="Vacquier V.D."/>
        </authorList>
    </citation>
    <scope>NUCLEOTIDE SEQUENCE [LARGE SCALE GENOMIC DNA]</scope>
    <source>
        <strain evidence="2 3">M9</strain>
    </source>
</reference>
<dbReference type="EMBL" id="FTPK01000001">
    <property type="protein sequence ID" value="SIT65841.1"/>
    <property type="molecule type" value="Genomic_DNA"/>
</dbReference>